<feature type="compositionally biased region" description="Low complexity" evidence="1">
    <location>
        <begin position="78"/>
        <end position="106"/>
    </location>
</feature>
<proteinExistence type="predicted"/>
<keyword evidence="4" id="KW-1185">Reference proteome</keyword>
<organism evidence="3 4">
    <name type="scientific">Colocasia esculenta</name>
    <name type="common">Wild taro</name>
    <name type="synonym">Arum esculentum</name>
    <dbReference type="NCBI Taxonomy" id="4460"/>
    <lineage>
        <taxon>Eukaryota</taxon>
        <taxon>Viridiplantae</taxon>
        <taxon>Streptophyta</taxon>
        <taxon>Embryophyta</taxon>
        <taxon>Tracheophyta</taxon>
        <taxon>Spermatophyta</taxon>
        <taxon>Magnoliopsida</taxon>
        <taxon>Liliopsida</taxon>
        <taxon>Araceae</taxon>
        <taxon>Aroideae</taxon>
        <taxon>Colocasieae</taxon>
        <taxon>Colocasia</taxon>
    </lineage>
</organism>
<reference evidence="3" key="1">
    <citation type="submission" date="2017-07" db="EMBL/GenBank/DDBJ databases">
        <title>Taro Niue Genome Assembly and Annotation.</title>
        <authorList>
            <person name="Atibalentja N."/>
            <person name="Keating K."/>
            <person name="Fields C.J."/>
        </authorList>
    </citation>
    <scope>NUCLEOTIDE SEQUENCE</scope>
    <source>
        <strain evidence="3">Niue_2</strain>
        <tissue evidence="3">Leaf</tissue>
    </source>
</reference>
<keyword evidence="2" id="KW-0812">Transmembrane</keyword>
<keyword evidence="2" id="KW-0472">Membrane</keyword>
<protein>
    <submittedName>
        <fullName evidence="3">Uncharacterized protein</fullName>
    </submittedName>
</protein>
<dbReference type="AlphaFoldDB" id="A0A843XTR3"/>
<evidence type="ECO:0000313" key="3">
    <source>
        <dbReference type="EMBL" id="MQM22492.1"/>
    </source>
</evidence>
<evidence type="ECO:0000256" key="2">
    <source>
        <dbReference type="SAM" id="Phobius"/>
    </source>
</evidence>
<comment type="caution">
    <text evidence="3">The sequence shown here is derived from an EMBL/GenBank/DDBJ whole genome shotgun (WGS) entry which is preliminary data.</text>
</comment>
<gene>
    <name evidence="3" type="ORF">Taro_055546</name>
</gene>
<dbReference type="EMBL" id="NMUH01013051">
    <property type="protein sequence ID" value="MQM22492.1"/>
    <property type="molecule type" value="Genomic_DNA"/>
</dbReference>
<dbReference type="Proteomes" id="UP000652761">
    <property type="component" value="Unassembled WGS sequence"/>
</dbReference>
<feature type="transmembrane region" description="Helical" evidence="2">
    <location>
        <begin position="20"/>
        <end position="38"/>
    </location>
</feature>
<name>A0A843XTR3_COLES</name>
<evidence type="ECO:0000256" key="1">
    <source>
        <dbReference type="SAM" id="MobiDB-lite"/>
    </source>
</evidence>
<keyword evidence="2" id="KW-1133">Transmembrane helix</keyword>
<evidence type="ECO:0000313" key="4">
    <source>
        <dbReference type="Proteomes" id="UP000652761"/>
    </source>
</evidence>
<accession>A0A843XTR3</accession>
<feature type="region of interest" description="Disordered" evidence="1">
    <location>
        <begin position="66"/>
        <end position="106"/>
    </location>
</feature>
<sequence length="106" mass="11230">MSVQTPFWNLQHKKKMKVSGVNAGVATAAALVLVATVARSRNEQRRYHPVAGGSYYTSVGSIATIRSSPADTKRSGYSPPSTARSTPVTPRSSSTSSARNSTTMGR</sequence>